<dbReference type="Proteomes" id="UP000044136">
    <property type="component" value="Unassembled WGS sequence"/>
</dbReference>
<evidence type="ECO:0000256" key="5">
    <source>
        <dbReference type="ARBA" id="ARBA00022989"/>
    </source>
</evidence>
<evidence type="ECO:0000313" key="10">
    <source>
        <dbReference type="EMBL" id="CEA01619.1"/>
    </source>
</evidence>
<proteinExistence type="inferred from homology"/>
<feature type="transmembrane region" description="Helical" evidence="9">
    <location>
        <begin position="56"/>
        <end position="78"/>
    </location>
</feature>
<dbReference type="SUPFAM" id="SSF103481">
    <property type="entry name" value="Multidrug resistance efflux transporter EmrE"/>
    <property type="match status" value="1"/>
</dbReference>
<keyword evidence="4 8" id="KW-0812">Transmembrane</keyword>
<dbReference type="InterPro" id="IPR037185">
    <property type="entry name" value="EmrE-like"/>
</dbReference>
<dbReference type="GO" id="GO:0005886">
    <property type="term" value="C:plasma membrane"/>
    <property type="evidence" value="ECO:0007669"/>
    <property type="project" value="UniProtKB-SubCell"/>
</dbReference>
<evidence type="ECO:0000256" key="8">
    <source>
        <dbReference type="RuleBase" id="RU003942"/>
    </source>
</evidence>
<keyword evidence="2" id="KW-0813">Transport</keyword>
<keyword evidence="6 9" id="KW-0472">Membrane</keyword>
<dbReference type="EMBL" id="CCSE01000001">
    <property type="protein sequence ID" value="CEA01619.1"/>
    <property type="molecule type" value="Genomic_DNA"/>
</dbReference>
<dbReference type="RefSeq" id="WP_035809805.1">
    <property type="nucleotide sequence ID" value="NZ_CCSE01000001.1"/>
</dbReference>
<comment type="subcellular location">
    <subcellularLocation>
        <location evidence="1 8">Cell membrane</location>
        <topology evidence="1 8">Multi-pass membrane protein</topology>
    </subcellularLocation>
</comment>
<name>A0A078M5U7_9STAP</name>
<evidence type="ECO:0000256" key="2">
    <source>
        <dbReference type="ARBA" id="ARBA00022448"/>
    </source>
</evidence>
<keyword evidence="11" id="KW-1185">Reference proteome</keyword>
<evidence type="ECO:0000256" key="3">
    <source>
        <dbReference type="ARBA" id="ARBA00022475"/>
    </source>
</evidence>
<keyword evidence="5 9" id="KW-1133">Transmembrane helix</keyword>
<comment type="similarity">
    <text evidence="7 8">Belongs to the drug/metabolite transporter (DMT) superfamily. Small multidrug resistance (SMR) (TC 2.A.7.1) family.</text>
</comment>
<organism evidence="10 11">
    <name type="scientific">Jeotgalicoccus saudimassiliensis</name>
    <dbReference type="NCBI Taxonomy" id="1461582"/>
    <lineage>
        <taxon>Bacteria</taxon>
        <taxon>Bacillati</taxon>
        <taxon>Bacillota</taxon>
        <taxon>Bacilli</taxon>
        <taxon>Bacillales</taxon>
        <taxon>Staphylococcaceae</taxon>
        <taxon>Jeotgalicoccus</taxon>
    </lineage>
</organism>
<dbReference type="GO" id="GO:0022857">
    <property type="term" value="F:transmembrane transporter activity"/>
    <property type="evidence" value="ECO:0007669"/>
    <property type="project" value="InterPro"/>
</dbReference>
<evidence type="ECO:0000256" key="7">
    <source>
        <dbReference type="ARBA" id="ARBA00038032"/>
    </source>
</evidence>
<dbReference type="STRING" id="1461582.BN1048_01433"/>
<dbReference type="InterPro" id="IPR045324">
    <property type="entry name" value="Small_multidrug_res"/>
</dbReference>
<evidence type="ECO:0000256" key="4">
    <source>
        <dbReference type="ARBA" id="ARBA00022692"/>
    </source>
</evidence>
<feature type="transmembrane region" description="Helical" evidence="9">
    <location>
        <begin position="31"/>
        <end position="50"/>
    </location>
</feature>
<dbReference type="Gene3D" id="1.10.3730.20">
    <property type="match status" value="1"/>
</dbReference>
<dbReference type="PANTHER" id="PTHR30561:SF0">
    <property type="entry name" value="GUANIDINIUM EXPORTER"/>
    <property type="match status" value="1"/>
</dbReference>
<evidence type="ECO:0000256" key="1">
    <source>
        <dbReference type="ARBA" id="ARBA00004651"/>
    </source>
</evidence>
<dbReference type="eggNOG" id="COG2076">
    <property type="taxonomic scope" value="Bacteria"/>
</dbReference>
<accession>A0A078M5U7</accession>
<dbReference type="PANTHER" id="PTHR30561">
    <property type="entry name" value="SMR FAMILY PROTON-DEPENDENT DRUG EFFLUX TRANSPORTER SUGE"/>
    <property type="match status" value="1"/>
</dbReference>
<protein>
    <submittedName>
        <fullName evidence="10">Multidrug resistance protein YkkD</fullName>
    </submittedName>
</protein>
<dbReference type="Pfam" id="PF00893">
    <property type="entry name" value="Multi_Drug_Res"/>
    <property type="match status" value="1"/>
</dbReference>
<dbReference type="AlphaFoldDB" id="A0A078M5U7"/>
<sequence>MSWIILILAGLMEVAGVTGMSLIGQGKKLRGWLTLLIGFPISLALLGTAMETIPLGVAYAVWTGIGTVGSALVGIIFYRESASYKRVMYLSMIIIAVIGLRLVTG</sequence>
<reference evidence="10 11" key="1">
    <citation type="submission" date="2014-07" db="EMBL/GenBank/DDBJ databases">
        <authorList>
            <person name="Urmite Genomes Urmite Genomes"/>
        </authorList>
    </citation>
    <scope>NUCLEOTIDE SEQUENCE [LARGE SCALE GENOMIC DNA]</scope>
    <source>
        <strain evidence="10 11">13MG44_air</strain>
    </source>
</reference>
<feature type="transmembrane region" description="Helical" evidence="9">
    <location>
        <begin position="87"/>
        <end position="104"/>
    </location>
</feature>
<dbReference type="HOGENOM" id="CLU_133067_1_2_9"/>
<evidence type="ECO:0000256" key="6">
    <source>
        <dbReference type="ARBA" id="ARBA00023136"/>
    </source>
</evidence>
<evidence type="ECO:0000256" key="9">
    <source>
        <dbReference type="SAM" id="Phobius"/>
    </source>
</evidence>
<dbReference type="OrthoDB" id="21828at2"/>
<dbReference type="InterPro" id="IPR000390">
    <property type="entry name" value="Small_drug/metabolite_transptr"/>
</dbReference>
<gene>
    <name evidence="10" type="primary">ykkD</name>
    <name evidence="10" type="ORF">BN1048_01433</name>
</gene>
<evidence type="ECO:0000313" key="11">
    <source>
        <dbReference type="Proteomes" id="UP000044136"/>
    </source>
</evidence>
<dbReference type="FunFam" id="1.10.3730.20:FF:000001">
    <property type="entry name" value="Quaternary ammonium compound resistance transporter SugE"/>
    <property type="match status" value="1"/>
</dbReference>
<feature type="transmembrane region" description="Helical" evidence="9">
    <location>
        <begin position="6"/>
        <end position="24"/>
    </location>
</feature>
<keyword evidence="3" id="KW-1003">Cell membrane</keyword>